<sequence>MLQVFERRTKHCGELDSHYRSLCLKKFGKRTNVYYSKDSSESVKRQDSALVATDEMRNCVKNVLTNQKKQIVNHVVLADSVPSAKECSPIAILIGNDYYYDSGITENRVTAWFVSTEFKIGMNIDRPNLCE</sequence>
<dbReference type="Proteomes" id="UP000828390">
    <property type="component" value="Unassembled WGS sequence"/>
</dbReference>
<dbReference type="EMBL" id="JAIWYP010000008">
    <property type="protein sequence ID" value="KAH3781552.1"/>
    <property type="molecule type" value="Genomic_DNA"/>
</dbReference>
<reference evidence="1" key="1">
    <citation type="journal article" date="2019" name="bioRxiv">
        <title>The Genome of the Zebra Mussel, Dreissena polymorpha: A Resource for Invasive Species Research.</title>
        <authorList>
            <person name="McCartney M.A."/>
            <person name="Auch B."/>
            <person name="Kono T."/>
            <person name="Mallez S."/>
            <person name="Zhang Y."/>
            <person name="Obille A."/>
            <person name="Becker A."/>
            <person name="Abrahante J.E."/>
            <person name="Garbe J."/>
            <person name="Badalamenti J.P."/>
            <person name="Herman A."/>
            <person name="Mangelson H."/>
            <person name="Liachko I."/>
            <person name="Sullivan S."/>
            <person name="Sone E.D."/>
            <person name="Koren S."/>
            <person name="Silverstein K.A.T."/>
            <person name="Beckman K.B."/>
            <person name="Gohl D.M."/>
        </authorList>
    </citation>
    <scope>NUCLEOTIDE SEQUENCE</scope>
    <source>
        <strain evidence="1">Duluth1</strain>
        <tissue evidence="1">Whole animal</tissue>
    </source>
</reference>
<protein>
    <submittedName>
        <fullName evidence="1">Uncharacterized protein</fullName>
    </submittedName>
</protein>
<dbReference type="AlphaFoldDB" id="A0A9D4IQQ3"/>
<name>A0A9D4IQQ3_DREPO</name>
<organism evidence="1 2">
    <name type="scientific">Dreissena polymorpha</name>
    <name type="common">Zebra mussel</name>
    <name type="synonym">Mytilus polymorpha</name>
    <dbReference type="NCBI Taxonomy" id="45954"/>
    <lineage>
        <taxon>Eukaryota</taxon>
        <taxon>Metazoa</taxon>
        <taxon>Spiralia</taxon>
        <taxon>Lophotrochozoa</taxon>
        <taxon>Mollusca</taxon>
        <taxon>Bivalvia</taxon>
        <taxon>Autobranchia</taxon>
        <taxon>Heteroconchia</taxon>
        <taxon>Euheterodonta</taxon>
        <taxon>Imparidentia</taxon>
        <taxon>Neoheterodontei</taxon>
        <taxon>Myida</taxon>
        <taxon>Dreissenoidea</taxon>
        <taxon>Dreissenidae</taxon>
        <taxon>Dreissena</taxon>
    </lineage>
</organism>
<proteinExistence type="predicted"/>
<accession>A0A9D4IQQ3</accession>
<comment type="caution">
    <text evidence="1">The sequence shown here is derived from an EMBL/GenBank/DDBJ whole genome shotgun (WGS) entry which is preliminary data.</text>
</comment>
<reference evidence="1" key="2">
    <citation type="submission" date="2020-11" db="EMBL/GenBank/DDBJ databases">
        <authorList>
            <person name="McCartney M.A."/>
            <person name="Auch B."/>
            <person name="Kono T."/>
            <person name="Mallez S."/>
            <person name="Becker A."/>
            <person name="Gohl D.M."/>
            <person name="Silverstein K.A.T."/>
            <person name="Koren S."/>
            <person name="Bechman K.B."/>
            <person name="Herman A."/>
            <person name="Abrahante J.E."/>
            <person name="Garbe J."/>
        </authorList>
    </citation>
    <scope>NUCLEOTIDE SEQUENCE</scope>
    <source>
        <strain evidence="1">Duluth1</strain>
        <tissue evidence="1">Whole animal</tissue>
    </source>
</reference>
<evidence type="ECO:0000313" key="2">
    <source>
        <dbReference type="Proteomes" id="UP000828390"/>
    </source>
</evidence>
<keyword evidence="2" id="KW-1185">Reference proteome</keyword>
<evidence type="ECO:0000313" key="1">
    <source>
        <dbReference type="EMBL" id="KAH3781552.1"/>
    </source>
</evidence>
<gene>
    <name evidence="1" type="ORF">DPMN_159383</name>
</gene>